<evidence type="ECO:0000313" key="1">
    <source>
        <dbReference type="EMBL" id="KAJ0042757.1"/>
    </source>
</evidence>
<keyword evidence="2" id="KW-1185">Reference proteome</keyword>
<accession>A0ACC0YVV4</accession>
<evidence type="ECO:0000313" key="2">
    <source>
        <dbReference type="Proteomes" id="UP001163603"/>
    </source>
</evidence>
<name>A0ACC0YVV4_9ROSI</name>
<sequence length="336" mass="37619">MAKEPKKLEPIKHEKARLATFRKRKNSLLKKAWEFKTLCDVDACMIIYGPKHKDQPGKPETWASEEGKLTSIINRYKGTHKTDQRQRTAVSLPNLNENTAARVPKNSRRLECATWDERFDSFSEDQMKKALCRLNTKLALTAKKIYTMKGGPKAMGKSASETSEESQISHNHVHQNVDSPRQRKGKKSIDIQRPISFQPNNQVYQMPPLSLMGTPIWMRPNANNPYPSGGASSSTTPCSPQQSIGASSSTIPFTPLQPSVQWNPASSQHPLQGPVQWWYLPLSHTPLRGPVPWNLPSPQPNQFLVTSSGAPSKENTAQLKKSSVNLKLQPPGQQQE</sequence>
<reference evidence="2" key="1">
    <citation type="journal article" date="2023" name="G3 (Bethesda)">
        <title>Genome assembly and association tests identify interacting loci associated with vigor, precocity, and sex in interspecific pistachio rootstocks.</title>
        <authorList>
            <person name="Palmer W."/>
            <person name="Jacygrad E."/>
            <person name="Sagayaradj S."/>
            <person name="Cavanaugh K."/>
            <person name="Han R."/>
            <person name="Bertier L."/>
            <person name="Beede B."/>
            <person name="Kafkas S."/>
            <person name="Golino D."/>
            <person name="Preece J."/>
            <person name="Michelmore R."/>
        </authorList>
    </citation>
    <scope>NUCLEOTIDE SEQUENCE [LARGE SCALE GENOMIC DNA]</scope>
</reference>
<gene>
    <name evidence="1" type="ORF">Pint_18713</name>
</gene>
<dbReference type="Proteomes" id="UP001163603">
    <property type="component" value="Chromosome 4"/>
</dbReference>
<dbReference type="EMBL" id="CM047739">
    <property type="protein sequence ID" value="KAJ0042757.1"/>
    <property type="molecule type" value="Genomic_DNA"/>
</dbReference>
<protein>
    <submittedName>
        <fullName evidence="1">Uncharacterized protein</fullName>
    </submittedName>
</protein>
<comment type="caution">
    <text evidence="1">The sequence shown here is derived from an EMBL/GenBank/DDBJ whole genome shotgun (WGS) entry which is preliminary data.</text>
</comment>
<proteinExistence type="predicted"/>
<organism evidence="1 2">
    <name type="scientific">Pistacia integerrima</name>
    <dbReference type="NCBI Taxonomy" id="434235"/>
    <lineage>
        <taxon>Eukaryota</taxon>
        <taxon>Viridiplantae</taxon>
        <taxon>Streptophyta</taxon>
        <taxon>Embryophyta</taxon>
        <taxon>Tracheophyta</taxon>
        <taxon>Spermatophyta</taxon>
        <taxon>Magnoliopsida</taxon>
        <taxon>eudicotyledons</taxon>
        <taxon>Gunneridae</taxon>
        <taxon>Pentapetalae</taxon>
        <taxon>rosids</taxon>
        <taxon>malvids</taxon>
        <taxon>Sapindales</taxon>
        <taxon>Anacardiaceae</taxon>
        <taxon>Pistacia</taxon>
    </lineage>
</organism>